<proteinExistence type="predicted"/>
<accession>A0AAE1BIU2</accession>
<feature type="region of interest" description="Disordered" evidence="1">
    <location>
        <begin position="1"/>
        <end position="100"/>
    </location>
</feature>
<organism evidence="2 3">
    <name type="scientific">Petrolisthes cinctipes</name>
    <name type="common">Flat porcelain crab</name>
    <dbReference type="NCBI Taxonomy" id="88211"/>
    <lineage>
        <taxon>Eukaryota</taxon>
        <taxon>Metazoa</taxon>
        <taxon>Ecdysozoa</taxon>
        <taxon>Arthropoda</taxon>
        <taxon>Crustacea</taxon>
        <taxon>Multicrustacea</taxon>
        <taxon>Malacostraca</taxon>
        <taxon>Eumalacostraca</taxon>
        <taxon>Eucarida</taxon>
        <taxon>Decapoda</taxon>
        <taxon>Pleocyemata</taxon>
        <taxon>Anomura</taxon>
        <taxon>Galatheoidea</taxon>
        <taxon>Porcellanidae</taxon>
        <taxon>Petrolisthes</taxon>
    </lineage>
</organism>
<feature type="non-terminal residue" evidence="2">
    <location>
        <position position="1"/>
    </location>
</feature>
<evidence type="ECO:0000313" key="3">
    <source>
        <dbReference type="Proteomes" id="UP001286313"/>
    </source>
</evidence>
<dbReference type="EMBL" id="JAWQEG010008017">
    <property type="protein sequence ID" value="KAK3851168.1"/>
    <property type="molecule type" value="Genomic_DNA"/>
</dbReference>
<protein>
    <submittedName>
        <fullName evidence="2">Uncharacterized protein</fullName>
    </submittedName>
</protein>
<feature type="compositionally biased region" description="Low complexity" evidence="1">
    <location>
        <begin position="55"/>
        <end position="67"/>
    </location>
</feature>
<reference evidence="2" key="1">
    <citation type="submission" date="2023-10" db="EMBL/GenBank/DDBJ databases">
        <title>Genome assemblies of two species of porcelain crab, Petrolisthes cinctipes and Petrolisthes manimaculis (Anomura: Porcellanidae).</title>
        <authorList>
            <person name="Angst P."/>
        </authorList>
    </citation>
    <scope>NUCLEOTIDE SEQUENCE</scope>
    <source>
        <strain evidence="2">PB745_01</strain>
        <tissue evidence="2">Gill</tissue>
    </source>
</reference>
<name>A0AAE1BIU2_PETCI</name>
<evidence type="ECO:0000256" key="1">
    <source>
        <dbReference type="SAM" id="MobiDB-lite"/>
    </source>
</evidence>
<comment type="caution">
    <text evidence="2">The sequence shown here is derived from an EMBL/GenBank/DDBJ whole genome shotgun (WGS) entry which is preliminary data.</text>
</comment>
<sequence length="100" mass="10710">PLNLTSITHSHPHAASNTAASTTTSTSTNAAPTTATTTTTTTFDSSTFELELGGRQQQQYSRQFSSSPESETTDREQQYAELVSSPDVSNQEVRIQAGVE</sequence>
<dbReference type="Proteomes" id="UP001286313">
    <property type="component" value="Unassembled WGS sequence"/>
</dbReference>
<feature type="compositionally biased region" description="Low complexity" evidence="1">
    <location>
        <begin position="13"/>
        <end position="42"/>
    </location>
</feature>
<gene>
    <name evidence="2" type="ORF">Pcinc_042162</name>
</gene>
<dbReference type="AlphaFoldDB" id="A0AAE1BIU2"/>
<evidence type="ECO:0000313" key="2">
    <source>
        <dbReference type="EMBL" id="KAK3851168.1"/>
    </source>
</evidence>
<keyword evidence="3" id="KW-1185">Reference proteome</keyword>